<evidence type="ECO:0000313" key="1">
    <source>
        <dbReference type="EMBL" id="QQP57464.1"/>
    </source>
</evidence>
<dbReference type="Proteomes" id="UP000595437">
    <property type="component" value="Chromosome 2"/>
</dbReference>
<reference evidence="2" key="1">
    <citation type="submission" date="2021-01" db="EMBL/GenBank/DDBJ databases">
        <title>Caligus Genome Assembly.</title>
        <authorList>
            <person name="Gallardo-Escarate C."/>
        </authorList>
    </citation>
    <scope>NUCLEOTIDE SEQUENCE [LARGE SCALE GENOMIC DNA]</scope>
</reference>
<name>A0A7T8KK76_CALRO</name>
<proteinExistence type="predicted"/>
<dbReference type="EMBL" id="CP045891">
    <property type="protein sequence ID" value="QQP57464.1"/>
    <property type="molecule type" value="Genomic_DNA"/>
</dbReference>
<evidence type="ECO:0000313" key="2">
    <source>
        <dbReference type="Proteomes" id="UP000595437"/>
    </source>
</evidence>
<dbReference type="AlphaFoldDB" id="A0A7T8KK76"/>
<organism evidence="1 2">
    <name type="scientific">Caligus rogercresseyi</name>
    <name type="common">Sea louse</name>
    <dbReference type="NCBI Taxonomy" id="217165"/>
    <lineage>
        <taxon>Eukaryota</taxon>
        <taxon>Metazoa</taxon>
        <taxon>Ecdysozoa</taxon>
        <taxon>Arthropoda</taxon>
        <taxon>Crustacea</taxon>
        <taxon>Multicrustacea</taxon>
        <taxon>Hexanauplia</taxon>
        <taxon>Copepoda</taxon>
        <taxon>Siphonostomatoida</taxon>
        <taxon>Caligidae</taxon>
        <taxon>Caligus</taxon>
    </lineage>
</organism>
<accession>A0A7T8KK76</accession>
<protein>
    <submittedName>
        <fullName evidence="1">Uncharacterized protein</fullName>
    </submittedName>
</protein>
<gene>
    <name evidence="1" type="ORF">FKW44_002470</name>
</gene>
<sequence>MEEAVCKVLFSLYAARTKKTFLWAWTNFLDNIFDIQQGLDKGWSGKAVHSDGNPPSGLL</sequence>
<keyword evidence="2" id="KW-1185">Reference proteome</keyword>